<accession>A0AAD7S0X3</accession>
<proteinExistence type="predicted"/>
<dbReference type="Proteomes" id="UP001221898">
    <property type="component" value="Unassembled WGS sequence"/>
</dbReference>
<evidence type="ECO:0000256" key="1">
    <source>
        <dbReference type="SAM" id="MobiDB-lite"/>
    </source>
</evidence>
<sequence>MNRKAAKGLASKEQGGDGMRGARGLQITDCCWAGHLRTAADGVREAQVPWNCWVACTPVVVGGSSGRVVSRASSSTKLFDSGKESSSSTAGSKRGRERLGPRFTPADQVSTGDRVPLRWAGP</sequence>
<reference evidence="2" key="1">
    <citation type="journal article" date="2023" name="Science">
        <title>Genome structures resolve the early diversification of teleost fishes.</title>
        <authorList>
            <person name="Parey E."/>
            <person name="Louis A."/>
            <person name="Montfort J."/>
            <person name="Bouchez O."/>
            <person name="Roques C."/>
            <person name="Iampietro C."/>
            <person name="Lluch J."/>
            <person name="Castinel A."/>
            <person name="Donnadieu C."/>
            <person name="Desvignes T."/>
            <person name="Floi Bucao C."/>
            <person name="Jouanno E."/>
            <person name="Wen M."/>
            <person name="Mejri S."/>
            <person name="Dirks R."/>
            <person name="Jansen H."/>
            <person name="Henkel C."/>
            <person name="Chen W.J."/>
            <person name="Zahm M."/>
            <person name="Cabau C."/>
            <person name="Klopp C."/>
            <person name="Thompson A.W."/>
            <person name="Robinson-Rechavi M."/>
            <person name="Braasch I."/>
            <person name="Lecointre G."/>
            <person name="Bobe J."/>
            <person name="Postlethwait J.H."/>
            <person name="Berthelot C."/>
            <person name="Roest Crollius H."/>
            <person name="Guiguen Y."/>
        </authorList>
    </citation>
    <scope>NUCLEOTIDE SEQUENCE</scope>
    <source>
        <strain evidence="2">NC1722</strain>
    </source>
</reference>
<organism evidence="2 3">
    <name type="scientific">Aldrovandia affinis</name>
    <dbReference type="NCBI Taxonomy" id="143900"/>
    <lineage>
        <taxon>Eukaryota</taxon>
        <taxon>Metazoa</taxon>
        <taxon>Chordata</taxon>
        <taxon>Craniata</taxon>
        <taxon>Vertebrata</taxon>
        <taxon>Euteleostomi</taxon>
        <taxon>Actinopterygii</taxon>
        <taxon>Neopterygii</taxon>
        <taxon>Teleostei</taxon>
        <taxon>Notacanthiformes</taxon>
        <taxon>Halosauridae</taxon>
        <taxon>Aldrovandia</taxon>
    </lineage>
</organism>
<dbReference type="EMBL" id="JAINUG010000131">
    <property type="protein sequence ID" value="KAJ8393976.1"/>
    <property type="molecule type" value="Genomic_DNA"/>
</dbReference>
<name>A0AAD7S0X3_9TELE</name>
<evidence type="ECO:0000313" key="2">
    <source>
        <dbReference type="EMBL" id="KAJ8393976.1"/>
    </source>
</evidence>
<evidence type="ECO:0000313" key="3">
    <source>
        <dbReference type="Proteomes" id="UP001221898"/>
    </source>
</evidence>
<keyword evidence="3" id="KW-1185">Reference proteome</keyword>
<gene>
    <name evidence="2" type="ORF">AAFF_G00055090</name>
</gene>
<dbReference type="AlphaFoldDB" id="A0AAD7S0X3"/>
<protein>
    <submittedName>
        <fullName evidence="2">Uncharacterized protein</fullName>
    </submittedName>
</protein>
<comment type="caution">
    <text evidence="2">The sequence shown here is derived from an EMBL/GenBank/DDBJ whole genome shotgun (WGS) entry which is preliminary data.</text>
</comment>
<feature type="region of interest" description="Disordered" evidence="1">
    <location>
        <begin position="71"/>
        <end position="122"/>
    </location>
</feature>
<feature type="region of interest" description="Disordered" evidence="1">
    <location>
        <begin position="1"/>
        <end position="22"/>
    </location>
</feature>